<accession>A0A0H3B394</accession>
<gene>
    <name evidence="1" type="ordered locus">YPK_1810</name>
</gene>
<evidence type="ECO:0000313" key="1">
    <source>
        <dbReference type="EMBL" id="ACA68101.1"/>
    </source>
</evidence>
<protein>
    <submittedName>
        <fullName evidence="1">Uncharacterized protein</fullName>
    </submittedName>
</protein>
<proteinExistence type="predicted"/>
<dbReference type="AlphaFoldDB" id="A0A0H3B394"/>
<organism evidence="1">
    <name type="scientific">Yersinia pseudotuberculosis serotype O:3 (strain YPIII)</name>
    <dbReference type="NCBI Taxonomy" id="502800"/>
    <lineage>
        <taxon>Bacteria</taxon>
        <taxon>Pseudomonadati</taxon>
        <taxon>Pseudomonadota</taxon>
        <taxon>Gammaproteobacteria</taxon>
        <taxon>Enterobacterales</taxon>
        <taxon>Yersiniaceae</taxon>
        <taxon>Yersinia</taxon>
    </lineage>
</organism>
<dbReference type="EMBL" id="CP000950">
    <property type="protein sequence ID" value="ACA68101.1"/>
    <property type="molecule type" value="Genomic_DNA"/>
</dbReference>
<name>A0A0H3B394_YERPY</name>
<reference evidence="1" key="1">
    <citation type="submission" date="2008-02" db="EMBL/GenBank/DDBJ databases">
        <title>Complete sequence of Yersinia pseudotuberculosis YPIII.</title>
        <authorList>
            <consortium name="US DOE Joint Genome Institute"/>
            <person name="Challacombe J.F."/>
            <person name="Bruce D."/>
            <person name="Detter J.C."/>
            <person name="Green L."/>
            <person name="Land M."/>
            <person name="Munk C."/>
            <person name="Lindler L.E."/>
            <person name="Nikolich M.P."/>
            <person name="Brettin T."/>
        </authorList>
    </citation>
    <scope>NUCLEOTIDE SEQUENCE</scope>
    <source>
        <strain evidence="1">YPIII</strain>
    </source>
</reference>
<sequence length="62" mass="6926">MRWLFSFIVGKNSVVQSVFGANFLAATPSLPLKRKLFGMQQVIDGFLRIDQVLATKQIATVQ</sequence>
<dbReference type="KEGG" id="ypy:YPK_1810"/>